<feature type="region of interest" description="Disordered" evidence="1">
    <location>
        <begin position="75"/>
        <end position="140"/>
    </location>
</feature>
<dbReference type="EMBL" id="BKCJ010003847">
    <property type="protein sequence ID" value="GEU57540.1"/>
    <property type="molecule type" value="Genomic_DNA"/>
</dbReference>
<evidence type="ECO:0000256" key="1">
    <source>
        <dbReference type="SAM" id="MobiDB-lite"/>
    </source>
</evidence>
<comment type="caution">
    <text evidence="2">The sequence shown here is derived from an EMBL/GenBank/DDBJ whole genome shotgun (WGS) entry which is preliminary data.</text>
</comment>
<feature type="compositionally biased region" description="Basic and acidic residues" evidence="1">
    <location>
        <begin position="99"/>
        <end position="111"/>
    </location>
</feature>
<reference evidence="2" key="1">
    <citation type="journal article" date="2019" name="Sci. Rep.">
        <title>Draft genome of Tanacetum cinerariifolium, the natural source of mosquito coil.</title>
        <authorList>
            <person name="Yamashiro T."/>
            <person name="Shiraishi A."/>
            <person name="Satake H."/>
            <person name="Nakayama K."/>
        </authorList>
    </citation>
    <scope>NUCLEOTIDE SEQUENCE</scope>
</reference>
<organism evidence="2">
    <name type="scientific">Tanacetum cinerariifolium</name>
    <name type="common">Dalmatian daisy</name>
    <name type="synonym">Chrysanthemum cinerariifolium</name>
    <dbReference type="NCBI Taxonomy" id="118510"/>
    <lineage>
        <taxon>Eukaryota</taxon>
        <taxon>Viridiplantae</taxon>
        <taxon>Streptophyta</taxon>
        <taxon>Embryophyta</taxon>
        <taxon>Tracheophyta</taxon>
        <taxon>Spermatophyta</taxon>
        <taxon>Magnoliopsida</taxon>
        <taxon>eudicotyledons</taxon>
        <taxon>Gunneridae</taxon>
        <taxon>Pentapetalae</taxon>
        <taxon>asterids</taxon>
        <taxon>campanulids</taxon>
        <taxon>Asterales</taxon>
        <taxon>Asteraceae</taxon>
        <taxon>Asteroideae</taxon>
        <taxon>Anthemideae</taxon>
        <taxon>Anthemidinae</taxon>
        <taxon>Tanacetum</taxon>
    </lineage>
</organism>
<accession>A0A6L2L8S3</accession>
<dbReference type="AlphaFoldDB" id="A0A6L2L8S3"/>
<feature type="compositionally biased region" description="Basic and acidic residues" evidence="1">
    <location>
        <begin position="122"/>
        <end position="140"/>
    </location>
</feature>
<gene>
    <name evidence="2" type="ORF">Tci_029518</name>
</gene>
<protein>
    <submittedName>
        <fullName evidence="2">Uncharacterized protein</fullName>
    </submittedName>
</protein>
<evidence type="ECO:0000313" key="2">
    <source>
        <dbReference type="EMBL" id="GEU57540.1"/>
    </source>
</evidence>
<sequence length="140" mass="16181">MTDNVQGLQQMSHIKSSKVGLLTLCLPEEECYLIFSLHQTIIANIMEKFKSIPKRLEEDYHTLKDDTLLEDVGKIIEGEEDDDGTEFADTILLSDEDSSDRLESRSHKENSQKNNYDDDEKKDDKKDDHDDHDDHALIRT</sequence>
<name>A0A6L2L8S3_TANCI</name>
<proteinExistence type="predicted"/>